<keyword evidence="1" id="KW-1133">Transmembrane helix</keyword>
<accession>A0A1H0BLZ3</accession>
<feature type="transmembrane region" description="Helical" evidence="1">
    <location>
        <begin position="86"/>
        <end position="110"/>
    </location>
</feature>
<name>A0A1H0BLZ3_9BACL</name>
<keyword evidence="1" id="KW-0812">Transmembrane</keyword>
<protein>
    <recommendedName>
        <fullName evidence="4">VanZ like family protein</fullName>
    </recommendedName>
</protein>
<dbReference type="Proteomes" id="UP000199544">
    <property type="component" value="Unassembled WGS sequence"/>
</dbReference>
<evidence type="ECO:0000313" key="3">
    <source>
        <dbReference type="Proteomes" id="UP000199544"/>
    </source>
</evidence>
<feature type="transmembrane region" description="Helical" evidence="1">
    <location>
        <begin position="12"/>
        <end position="35"/>
    </location>
</feature>
<proteinExistence type="predicted"/>
<evidence type="ECO:0000313" key="2">
    <source>
        <dbReference type="EMBL" id="SDN46654.1"/>
    </source>
</evidence>
<dbReference type="RefSeq" id="WP_090238612.1">
    <property type="nucleotide sequence ID" value="NZ_FNHW01000005.1"/>
</dbReference>
<keyword evidence="3" id="KW-1185">Reference proteome</keyword>
<dbReference type="EMBL" id="FNHW01000005">
    <property type="protein sequence ID" value="SDN46654.1"/>
    <property type="molecule type" value="Genomic_DNA"/>
</dbReference>
<organism evidence="2 3">
    <name type="scientific">Fictibacillus solisalsi</name>
    <dbReference type="NCBI Taxonomy" id="459525"/>
    <lineage>
        <taxon>Bacteria</taxon>
        <taxon>Bacillati</taxon>
        <taxon>Bacillota</taxon>
        <taxon>Bacilli</taxon>
        <taxon>Bacillales</taxon>
        <taxon>Fictibacillaceae</taxon>
        <taxon>Fictibacillus</taxon>
    </lineage>
</organism>
<gene>
    <name evidence="2" type="ORF">SAMN04488137_4557</name>
</gene>
<reference evidence="3" key="1">
    <citation type="submission" date="2016-10" db="EMBL/GenBank/DDBJ databases">
        <authorList>
            <person name="Varghese N."/>
            <person name="Submissions S."/>
        </authorList>
    </citation>
    <scope>NUCLEOTIDE SEQUENCE [LARGE SCALE GENOMIC DNA]</scope>
    <source>
        <strain evidence="3">CGMCC 1.6854</strain>
    </source>
</reference>
<keyword evidence="1" id="KW-0472">Membrane</keyword>
<dbReference type="AlphaFoldDB" id="A0A1H0BLZ3"/>
<dbReference type="OrthoDB" id="2985008at2"/>
<feature type="transmembrane region" description="Helical" evidence="1">
    <location>
        <begin position="55"/>
        <end position="77"/>
    </location>
</feature>
<sequence length="146" mass="16835">MEKKEFLSEWKSFIKGCIAAYCVVIIYQFVYGVLLSPYRMESLDNFKIGLSTMEIPAIITFGSFFILPGCFIGEVLYCRFVHNKHFLLGCLIFIVIGFAYGSTFYLLAYIDPSSEGDFVFDWFIYVNSTVGSLMFYIFRKTKVGQK</sequence>
<evidence type="ECO:0008006" key="4">
    <source>
        <dbReference type="Google" id="ProtNLM"/>
    </source>
</evidence>
<evidence type="ECO:0000256" key="1">
    <source>
        <dbReference type="SAM" id="Phobius"/>
    </source>
</evidence>
<feature type="transmembrane region" description="Helical" evidence="1">
    <location>
        <begin position="122"/>
        <end position="138"/>
    </location>
</feature>